<organism evidence="1 2">
    <name type="scientific">Amycolatopsis acididurans</name>
    <dbReference type="NCBI Taxonomy" id="2724524"/>
    <lineage>
        <taxon>Bacteria</taxon>
        <taxon>Bacillati</taxon>
        <taxon>Actinomycetota</taxon>
        <taxon>Actinomycetes</taxon>
        <taxon>Pseudonocardiales</taxon>
        <taxon>Pseudonocardiaceae</taxon>
        <taxon>Amycolatopsis</taxon>
    </lineage>
</organism>
<gene>
    <name evidence="1" type="ORF">HFP15_28900</name>
</gene>
<dbReference type="Gene3D" id="2.70.98.10">
    <property type="match status" value="1"/>
</dbReference>
<name>A0ABX1JAV2_9PSEU</name>
<proteinExistence type="predicted"/>
<dbReference type="CDD" id="cd09023">
    <property type="entry name" value="Aldose_epim_Ec_c4013"/>
    <property type="match status" value="1"/>
</dbReference>
<dbReference type="InterPro" id="IPR014718">
    <property type="entry name" value="GH-type_carb-bd"/>
</dbReference>
<protein>
    <submittedName>
        <fullName evidence="1">Aldose 1-epimerase family protein</fullName>
    </submittedName>
</protein>
<dbReference type="Proteomes" id="UP000715441">
    <property type="component" value="Unassembled WGS sequence"/>
</dbReference>
<dbReference type="Pfam" id="PF14486">
    <property type="entry name" value="DUF4432"/>
    <property type="match status" value="1"/>
</dbReference>
<evidence type="ECO:0000313" key="1">
    <source>
        <dbReference type="EMBL" id="NKQ56898.1"/>
    </source>
</evidence>
<dbReference type="InterPro" id="IPR011013">
    <property type="entry name" value="Gal_mutarotase_sf_dom"/>
</dbReference>
<keyword evidence="2" id="KW-1185">Reference proteome</keyword>
<dbReference type="InterPro" id="IPR027839">
    <property type="entry name" value="DUF4432"/>
</dbReference>
<reference evidence="1 2" key="1">
    <citation type="submission" date="2020-04" db="EMBL/GenBank/DDBJ databases">
        <title>Novel species.</title>
        <authorList>
            <person name="Teo W.F.A."/>
            <person name="Lipun K."/>
            <person name="Srisuk N."/>
            <person name="Duangmal K."/>
        </authorList>
    </citation>
    <scope>NUCLEOTIDE SEQUENCE [LARGE SCALE GENOMIC DNA]</scope>
    <source>
        <strain evidence="1 2">K13G38</strain>
    </source>
</reference>
<dbReference type="EMBL" id="JAAXLS010000028">
    <property type="protein sequence ID" value="NKQ56898.1"/>
    <property type="molecule type" value="Genomic_DNA"/>
</dbReference>
<comment type="caution">
    <text evidence="1">The sequence shown here is derived from an EMBL/GenBank/DDBJ whole genome shotgun (WGS) entry which is preliminary data.</text>
</comment>
<dbReference type="SUPFAM" id="SSF74650">
    <property type="entry name" value="Galactose mutarotase-like"/>
    <property type="match status" value="1"/>
</dbReference>
<accession>A0ABX1JAV2</accession>
<evidence type="ECO:0000313" key="2">
    <source>
        <dbReference type="Proteomes" id="UP000715441"/>
    </source>
</evidence>
<sequence>MGDGMRLAAYTGDLAAAGGVRLVTLGDGAERGIRVLEFRTGSGLAFDVLVDRCFDIGAAEHSGRSFGWRSPTGFRNPGLHEHGDEDGLSWLRSFSGLMVTGGLDHTLFGGAVPAQEYRYPPRPVVRHGLHGRVANIPARLTGYGERWDGDRCVLWAEGEVRQAAVFAENLTLTRRIEADLGGDEIRVTDTVRNPGVDPMPHMFLYHINLGWPLLDHGSRFVAPVRETVWRSDSVAEQGVDNLVMPEPVPGFVEQVYEHVLDRDESGWSRAALVNDKLELAVSVSWDAEAFPCFFQWLNLRAGNYAVGLEPSTHHVAGDLAAREDGSMIRLAGGESRTYRTTFRVHRGAAAVAELG</sequence>